<gene>
    <name evidence="9" type="ORF">OGZ50_01000</name>
</gene>
<name>A0AAP4DT98_9LACT</name>
<feature type="domain" description="Gram-positive cocci surface proteins LPxTG" evidence="8">
    <location>
        <begin position="55"/>
        <end position="93"/>
    </location>
</feature>
<keyword evidence="1" id="KW-0134">Cell wall</keyword>
<evidence type="ECO:0000256" key="4">
    <source>
        <dbReference type="ARBA" id="ARBA00023088"/>
    </source>
</evidence>
<dbReference type="Proteomes" id="UP001152598">
    <property type="component" value="Unassembled WGS sequence"/>
</dbReference>
<keyword evidence="4" id="KW-0572">Peptidoglycan-anchor</keyword>
<sequence length="96" mass="10487">MMKKVLLYIACMGILVSVYFSSQEVQADRVQSKVTGTLIAPKPSSSDREKASFHKTKGLPKTGQESSLSFSVLGLSLLLIGGSTWYFKKKGEDNLV</sequence>
<evidence type="ECO:0000256" key="3">
    <source>
        <dbReference type="ARBA" id="ARBA00022729"/>
    </source>
</evidence>
<comment type="caution">
    <text evidence="9">The sequence shown here is derived from an EMBL/GenBank/DDBJ whole genome shotgun (WGS) entry which is preliminary data.</text>
</comment>
<evidence type="ECO:0000259" key="8">
    <source>
        <dbReference type="Pfam" id="PF00746"/>
    </source>
</evidence>
<dbReference type="NCBIfam" id="TIGR01167">
    <property type="entry name" value="LPXTG_anchor"/>
    <property type="match status" value="1"/>
</dbReference>
<evidence type="ECO:0000313" key="9">
    <source>
        <dbReference type="EMBL" id="MDG4975319.1"/>
    </source>
</evidence>
<protein>
    <submittedName>
        <fullName evidence="9">LPXTG cell wall anchor domain-containing protein</fullName>
    </submittedName>
</protein>
<feature type="chain" id="PRO_5042955988" evidence="7">
    <location>
        <begin position="28"/>
        <end position="96"/>
    </location>
</feature>
<reference evidence="9" key="1">
    <citation type="submission" date="2022-10" db="EMBL/GenBank/DDBJ databases">
        <authorList>
            <person name="Turner M.S."/>
            <person name="Huang W."/>
        </authorList>
    </citation>
    <scope>NUCLEOTIDE SEQUENCE</scope>
    <source>
        <strain evidence="9">54</strain>
    </source>
</reference>
<feature type="region of interest" description="Disordered" evidence="5">
    <location>
        <begin position="38"/>
        <end position="65"/>
    </location>
</feature>
<dbReference type="Pfam" id="PF00746">
    <property type="entry name" value="Gram_pos_anchor"/>
    <property type="match status" value="1"/>
</dbReference>
<keyword evidence="6" id="KW-0472">Membrane</keyword>
<evidence type="ECO:0000256" key="2">
    <source>
        <dbReference type="ARBA" id="ARBA00022525"/>
    </source>
</evidence>
<evidence type="ECO:0000256" key="1">
    <source>
        <dbReference type="ARBA" id="ARBA00022512"/>
    </source>
</evidence>
<dbReference type="EMBL" id="JAOWLV010000001">
    <property type="protein sequence ID" value="MDG4975319.1"/>
    <property type="molecule type" value="Genomic_DNA"/>
</dbReference>
<reference evidence="9" key="2">
    <citation type="journal article" date="2023" name="Food Microbiol.">
        <title>Evaluation of the fermentation potential of lactic acid bacteria isolated from herbs, fruits and vegetables as starter cultures in nut-based milk alternatives.</title>
        <authorList>
            <person name="Huang W."/>
            <person name="Dong A."/>
            <person name="Pham H.T."/>
            <person name="Zhou C."/>
            <person name="Huo Z."/>
            <person name="Watjen A.P."/>
            <person name="Prakash S."/>
            <person name="Bang-Berthelsen C.H."/>
            <person name="Turner M.S."/>
        </authorList>
    </citation>
    <scope>NUCLEOTIDE SEQUENCE</scope>
    <source>
        <strain evidence="9">54</strain>
    </source>
</reference>
<keyword evidence="2" id="KW-0964">Secreted</keyword>
<dbReference type="RefSeq" id="WP_278228241.1">
    <property type="nucleotide sequence ID" value="NZ_JAOWLV010000001.1"/>
</dbReference>
<dbReference type="InterPro" id="IPR019931">
    <property type="entry name" value="LPXTG_anchor"/>
</dbReference>
<accession>A0AAP4DT98</accession>
<feature type="signal peptide" evidence="7">
    <location>
        <begin position="1"/>
        <end position="27"/>
    </location>
</feature>
<proteinExistence type="predicted"/>
<evidence type="ECO:0000256" key="7">
    <source>
        <dbReference type="SAM" id="SignalP"/>
    </source>
</evidence>
<evidence type="ECO:0000313" key="10">
    <source>
        <dbReference type="Proteomes" id="UP001152598"/>
    </source>
</evidence>
<organism evidence="9 10">
    <name type="scientific">Lactococcus lactis</name>
    <dbReference type="NCBI Taxonomy" id="1358"/>
    <lineage>
        <taxon>Bacteria</taxon>
        <taxon>Bacillati</taxon>
        <taxon>Bacillota</taxon>
        <taxon>Bacilli</taxon>
        <taxon>Lactobacillales</taxon>
        <taxon>Streptococcaceae</taxon>
        <taxon>Lactococcus</taxon>
    </lineage>
</organism>
<keyword evidence="3 7" id="KW-0732">Signal</keyword>
<dbReference type="AlphaFoldDB" id="A0AAP4DT98"/>
<evidence type="ECO:0000256" key="5">
    <source>
        <dbReference type="SAM" id="MobiDB-lite"/>
    </source>
</evidence>
<keyword evidence="6" id="KW-1133">Transmembrane helix</keyword>
<evidence type="ECO:0000256" key="6">
    <source>
        <dbReference type="SAM" id="Phobius"/>
    </source>
</evidence>
<keyword evidence="6" id="KW-0812">Transmembrane</keyword>
<feature type="transmembrane region" description="Helical" evidence="6">
    <location>
        <begin position="68"/>
        <end position="87"/>
    </location>
</feature>